<dbReference type="Proteomes" id="UP000437562">
    <property type="component" value="Unassembled WGS sequence"/>
</dbReference>
<evidence type="ECO:0000313" key="3">
    <source>
        <dbReference type="Proteomes" id="UP000437562"/>
    </source>
</evidence>
<reference evidence="2 3" key="1">
    <citation type="submission" date="2019-10" db="EMBL/GenBank/DDBJ databases">
        <authorList>
            <person name="Karimi E."/>
        </authorList>
    </citation>
    <scope>NUCLEOTIDE SEQUENCE [LARGE SCALE GENOMIC DNA]</scope>
    <source>
        <strain evidence="2">Bacillus sp. 71</strain>
    </source>
</reference>
<sequence>MIHSIDYPLLSLTSVIALFHLIYSIIGILRETTLIPLYKVKL</sequence>
<keyword evidence="1" id="KW-0812">Transmembrane</keyword>
<evidence type="ECO:0000313" key="2">
    <source>
        <dbReference type="EMBL" id="VXB19348.1"/>
    </source>
</evidence>
<name>A0A653NPN0_BACMY</name>
<evidence type="ECO:0000256" key="1">
    <source>
        <dbReference type="SAM" id="Phobius"/>
    </source>
</evidence>
<dbReference type="AlphaFoldDB" id="A0A653NPN0"/>
<proteinExistence type="predicted"/>
<keyword evidence="1" id="KW-1133">Transmembrane helix</keyword>
<gene>
    <name evidence="2" type="ORF">BACI71_100397</name>
</gene>
<keyword evidence="1" id="KW-0472">Membrane</keyword>
<organism evidence="2 3">
    <name type="scientific">Bacillus mycoides</name>
    <dbReference type="NCBI Taxonomy" id="1405"/>
    <lineage>
        <taxon>Bacteria</taxon>
        <taxon>Bacillati</taxon>
        <taxon>Bacillota</taxon>
        <taxon>Bacilli</taxon>
        <taxon>Bacillales</taxon>
        <taxon>Bacillaceae</taxon>
        <taxon>Bacillus</taxon>
        <taxon>Bacillus cereus group</taxon>
    </lineage>
</organism>
<accession>A0A653NPN0</accession>
<feature type="transmembrane region" description="Helical" evidence="1">
    <location>
        <begin position="7"/>
        <end position="29"/>
    </location>
</feature>
<dbReference type="EMBL" id="CABWMC010000002">
    <property type="protein sequence ID" value="VXB19348.1"/>
    <property type="molecule type" value="Genomic_DNA"/>
</dbReference>
<protein>
    <submittedName>
        <fullName evidence="2">Uncharacterized protein</fullName>
    </submittedName>
</protein>